<proteinExistence type="inferred from homology"/>
<feature type="domain" description="Enoyl reductase (ER)" evidence="7">
    <location>
        <begin position="17"/>
        <end position="356"/>
    </location>
</feature>
<dbReference type="CDD" id="cd08254">
    <property type="entry name" value="hydroxyacyl_CoA_DH"/>
    <property type="match status" value="1"/>
</dbReference>
<dbReference type="PROSITE" id="PS00059">
    <property type="entry name" value="ADH_ZINC"/>
    <property type="match status" value="1"/>
</dbReference>
<dbReference type="AlphaFoldDB" id="A0A4U0V7J3"/>
<evidence type="ECO:0000256" key="5">
    <source>
        <dbReference type="ARBA" id="ARBA00023002"/>
    </source>
</evidence>
<evidence type="ECO:0000256" key="6">
    <source>
        <dbReference type="RuleBase" id="RU361277"/>
    </source>
</evidence>
<dbReference type="PANTHER" id="PTHR42940:SF8">
    <property type="entry name" value="VACUOLAR PROTEIN SORTING-ASSOCIATED PROTEIN 11"/>
    <property type="match status" value="1"/>
</dbReference>
<dbReference type="SMART" id="SM00829">
    <property type="entry name" value="PKS_ER"/>
    <property type="match status" value="1"/>
</dbReference>
<evidence type="ECO:0000256" key="1">
    <source>
        <dbReference type="ARBA" id="ARBA00001947"/>
    </source>
</evidence>
<evidence type="ECO:0000256" key="2">
    <source>
        <dbReference type="ARBA" id="ARBA00008072"/>
    </source>
</evidence>
<dbReference type="Gene3D" id="3.40.50.720">
    <property type="entry name" value="NAD(P)-binding Rossmann-like Domain"/>
    <property type="match status" value="1"/>
</dbReference>
<dbReference type="InterPro" id="IPR011032">
    <property type="entry name" value="GroES-like_sf"/>
</dbReference>
<accession>A0A4U0V7J3</accession>
<evidence type="ECO:0000256" key="3">
    <source>
        <dbReference type="ARBA" id="ARBA00022723"/>
    </source>
</evidence>
<dbReference type="Pfam" id="PF08240">
    <property type="entry name" value="ADH_N"/>
    <property type="match status" value="1"/>
</dbReference>
<dbReference type="InterPro" id="IPR013154">
    <property type="entry name" value="ADH-like_N"/>
</dbReference>
<dbReference type="Proteomes" id="UP000310066">
    <property type="component" value="Unassembled WGS sequence"/>
</dbReference>
<evidence type="ECO:0000256" key="4">
    <source>
        <dbReference type="ARBA" id="ARBA00022833"/>
    </source>
</evidence>
<keyword evidence="4 6" id="KW-0862">Zinc</keyword>
<dbReference type="InterPro" id="IPR002328">
    <property type="entry name" value="ADH_Zn_CS"/>
</dbReference>
<comment type="similarity">
    <text evidence="2 6">Belongs to the zinc-containing alcohol dehydrogenase family.</text>
</comment>
<dbReference type="GO" id="GO:0008270">
    <property type="term" value="F:zinc ion binding"/>
    <property type="evidence" value="ECO:0007669"/>
    <property type="project" value="InterPro"/>
</dbReference>
<dbReference type="GO" id="GO:0005737">
    <property type="term" value="C:cytoplasm"/>
    <property type="evidence" value="ECO:0007669"/>
    <property type="project" value="TreeGrafter"/>
</dbReference>
<evidence type="ECO:0000259" key="7">
    <source>
        <dbReference type="SMART" id="SM00829"/>
    </source>
</evidence>
<keyword evidence="5" id="KW-0560">Oxidoreductase</keyword>
<dbReference type="OrthoDB" id="1879366at2759"/>
<evidence type="ECO:0000313" key="9">
    <source>
        <dbReference type="Proteomes" id="UP000310066"/>
    </source>
</evidence>
<dbReference type="STRING" id="329885.A0A4U0V7J3"/>
<dbReference type="EMBL" id="NAJP01000014">
    <property type="protein sequence ID" value="TKA44781.1"/>
    <property type="molecule type" value="Genomic_DNA"/>
</dbReference>
<dbReference type="InterPro" id="IPR036291">
    <property type="entry name" value="NAD(P)-bd_dom_sf"/>
</dbReference>
<dbReference type="SUPFAM" id="SSF51735">
    <property type="entry name" value="NAD(P)-binding Rossmann-fold domains"/>
    <property type="match status" value="1"/>
</dbReference>
<dbReference type="PANTHER" id="PTHR42940">
    <property type="entry name" value="ALCOHOL DEHYDROGENASE 1-RELATED"/>
    <property type="match status" value="1"/>
</dbReference>
<comment type="caution">
    <text evidence="8">The sequence shown here is derived from an EMBL/GenBank/DDBJ whole genome shotgun (WGS) entry which is preliminary data.</text>
</comment>
<dbReference type="GO" id="GO:0004022">
    <property type="term" value="F:alcohol dehydrogenase (NAD+) activity"/>
    <property type="evidence" value="ECO:0007669"/>
    <property type="project" value="TreeGrafter"/>
</dbReference>
<name>A0A4U0V7J3_9PEZI</name>
<comment type="cofactor">
    <cofactor evidence="1 6">
        <name>Zn(2+)</name>
        <dbReference type="ChEBI" id="CHEBI:29105"/>
    </cofactor>
</comment>
<gene>
    <name evidence="8" type="ORF">B0A54_04732</name>
</gene>
<sequence>MAHSIPESMEAWIQQIGKRVPIRKRVPVPKPAADGLLVKILAMGVCHSDCTIAAMDAPIPGMRMEFILGHEACGEVVQLGSNVQESDFAVGDRVAILIVPGCDHASCPQCNRGLHAICRAPDSGNYGLGIDDGMFAEYIAIATRAAVKLPAGVDINEAAVAADAVLTSYQAVRYTADVQPDQTIAIFGLGGVGLNGLQTAIHLRAKRILVVDKRQATLDEAVKLGIPKEDTFCTGDTDAKRIEQYVAETGIQVDTAIDFVGHAETFQSAQFTVRPGGTIVVVGLISPTCPFIPMVSVMNALTIKGSYSGTRQGLAECLDLMAKGVLKPLVETKSIEELPSVMRDLDEGKVKSRMVLLPDWKHEKSAT</sequence>
<organism evidence="8 9">
    <name type="scientific">Friedmanniomyces endolithicus</name>
    <dbReference type="NCBI Taxonomy" id="329885"/>
    <lineage>
        <taxon>Eukaryota</taxon>
        <taxon>Fungi</taxon>
        <taxon>Dikarya</taxon>
        <taxon>Ascomycota</taxon>
        <taxon>Pezizomycotina</taxon>
        <taxon>Dothideomycetes</taxon>
        <taxon>Dothideomycetidae</taxon>
        <taxon>Mycosphaerellales</taxon>
        <taxon>Teratosphaeriaceae</taxon>
        <taxon>Friedmanniomyces</taxon>
    </lineage>
</organism>
<dbReference type="Pfam" id="PF00107">
    <property type="entry name" value="ADH_zinc_N"/>
    <property type="match status" value="1"/>
</dbReference>
<keyword evidence="3 6" id="KW-0479">Metal-binding</keyword>
<dbReference type="SUPFAM" id="SSF50129">
    <property type="entry name" value="GroES-like"/>
    <property type="match status" value="1"/>
</dbReference>
<dbReference type="InterPro" id="IPR013149">
    <property type="entry name" value="ADH-like_C"/>
</dbReference>
<protein>
    <recommendedName>
        <fullName evidence="7">Enoyl reductase (ER) domain-containing protein</fullName>
    </recommendedName>
</protein>
<dbReference type="Gene3D" id="3.90.180.10">
    <property type="entry name" value="Medium-chain alcohol dehydrogenases, catalytic domain"/>
    <property type="match status" value="1"/>
</dbReference>
<dbReference type="InterPro" id="IPR020843">
    <property type="entry name" value="ER"/>
</dbReference>
<evidence type="ECO:0000313" key="8">
    <source>
        <dbReference type="EMBL" id="TKA44781.1"/>
    </source>
</evidence>
<reference evidence="8 9" key="1">
    <citation type="submission" date="2017-03" db="EMBL/GenBank/DDBJ databases">
        <title>Genomes of endolithic fungi from Antarctica.</title>
        <authorList>
            <person name="Coleine C."/>
            <person name="Masonjones S."/>
            <person name="Stajich J.E."/>
        </authorList>
    </citation>
    <scope>NUCLEOTIDE SEQUENCE [LARGE SCALE GENOMIC DNA]</scope>
    <source>
        <strain evidence="8 9">CCFEE 5311</strain>
    </source>
</reference>